<dbReference type="InterPro" id="IPR036590">
    <property type="entry name" value="SRAP-like"/>
</dbReference>
<dbReference type="GO" id="GO:0008233">
    <property type="term" value="F:peptidase activity"/>
    <property type="evidence" value="ECO:0007669"/>
    <property type="project" value="UniProtKB-KW"/>
</dbReference>
<protein>
    <recommendedName>
        <fullName evidence="8">Abasic site processing protein</fullName>
        <ecNumber evidence="8">3.4.-.-</ecNumber>
    </recommendedName>
</protein>
<dbReference type="Gene3D" id="3.90.1680.10">
    <property type="entry name" value="SOS response associated peptidase-like"/>
    <property type="match status" value="1"/>
</dbReference>
<dbReference type="GO" id="GO:0003697">
    <property type="term" value="F:single-stranded DNA binding"/>
    <property type="evidence" value="ECO:0007669"/>
    <property type="project" value="InterPro"/>
</dbReference>
<proteinExistence type="inferred from homology"/>
<evidence type="ECO:0000256" key="8">
    <source>
        <dbReference type="RuleBase" id="RU364100"/>
    </source>
</evidence>
<dbReference type="GO" id="GO:0016829">
    <property type="term" value="F:lyase activity"/>
    <property type="evidence" value="ECO:0007669"/>
    <property type="project" value="UniProtKB-KW"/>
</dbReference>
<dbReference type="EC" id="3.4.-.-" evidence="8"/>
<evidence type="ECO:0000256" key="3">
    <source>
        <dbReference type="ARBA" id="ARBA00022763"/>
    </source>
</evidence>
<dbReference type="Pfam" id="PF02586">
    <property type="entry name" value="SRAP"/>
    <property type="match status" value="1"/>
</dbReference>
<evidence type="ECO:0000256" key="5">
    <source>
        <dbReference type="ARBA" id="ARBA00023124"/>
    </source>
</evidence>
<evidence type="ECO:0000256" key="6">
    <source>
        <dbReference type="ARBA" id="ARBA00023125"/>
    </source>
</evidence>
<dbReference type="Proteomes" id="UP000199470">
    <property type="component" value="Unassembled WGS sequence"/>
</dbReference>
<gene>
    <name evidence="9" type="ORF">SAMN02982985_00838</name>
</gene>
<dbReference type="GO" id="GO:0006508">
    <property type="term" value="P:proteolysis"/>
    <property type="evidence" value="ECO:0007669"/>
    <property type="project" value="UniProtKB-KW"/>
</dbReference>
<organism evidence="9 10">
    <name type="scientific">Rugamonas rubra</name>
    <dbReference type="NCBI Taxonomy" id="758825"/>
    <lineage>
        <taxon>Bacteria</taxon>
        <taxon>Pseudomonadati</taxon>
        <taxon>Pseudomonadota</taxon>
        <taxon>Betaproteobacteria</taxon>
        <taxon>Burkholderiales</taxon>
        <taxon>Oxalobacteraceae</taxon>
        <taxon>Telluria group</taxon>
        <taxon>Rugamonas</taxon>
    </lineage>
</organism>
<name>A0A1I4IYN5_9BURK</name>
<dbReference type="RefSeq" id="WP_174900409.1">
    <property type="nucleotide sequence ID" value="NZ_FOTW01000005.1"/>
</dbReference>
<evidence type="ECO:0000256" key="7">
    <source>
        <dbReference type="ARBA" id="ARBA00023239"/>
    </source>
</evidence>
<keyword evidence="5" id="KW-0190">Covalent protein-DNA linkage</keyword>
<accession>A0A1I4IYN5</accession>
<keyword evidence="10" id="KW-1185">Reference proteome</keyword>
<dbReference type="PANTHER" id="PTHR13604">
    <property type="entry name" value="DC12-RELATED"/>
    <property type="match status" value="1"/>
</dbReference>
<dbReference type="PANTHER" id="PTHR13604:SF0">
    <property type="entry name" value="ABASIC SITE PROCESSING PROTEIN HMCES"/>
    <property type="match status" value="1"/>
</dbReference>
<evidence type="ECO:0000256" key="4">
    <source>
        <dbReference type="ARBA" id="ARBA00022801"/>
    </source>
</evidence>
<dbReference type="GO" id="GO:0106300">
    <property type="term" value="P:protein-DNA covalent cross-linking repair"/>
    <property type="evidence" value="ECO:0007669"/>
    <property type="project" value="InterPro"/>
</dbReference>
<dbReference type="SUPFAM" id="SSF143081">
    <property type="entry name" value="BB1717-like"/>
    <property type="match status" value="1"/>
</dbReference>
<evidence type="ECO:0000256" key="2">
    <source>
        <dbReference type="ARBA" id="ARBA00022670"/>
    </source>
</evidence>
<keyword evidence="4 8" id="KW-0378">Hydrolase</keyword>
<evidence type="ECO:0000256" key="1">
    <source>
        <dbReference type="ARBA" id="ARBA00008136"/>
    </source>
</evidence>
<dbReference type="InterPro" id="IPR003738">
    <property type="entry name" value="SRAP"/>
</dbReference>
<dbReference type="EMBL" id="FOTW01000005">
    <property type="protein sequence ID" value="SFL59380.1"/>
    <property type="molecule type" value="Genomic_DNA"/>
</dbReference>
<dbReference type="STRING" id="758825.SAMN02982985_00838"/>
<keyword evidence="6" id="KW-0238">DNA-binding</keyword>
<evidence type="ECO:0000313" key="10">
    <source>
        <dbReference type="Proteomes" id="UP000199470"/>
    </source>
</evidence>
<keyword evidence="7" id="KW-0456">Lyase</keyword>
<keyword evidence="3" id="KW-0227">DNA damage</keyword>
<keyword evidence="2 8" id="KW-0645">Protease</keyword>
<evidence type="ECO:0000313" key="9">
    <source>
        <dbReference type="EMBL" id="SFL59380.1"/>
    </source>
</evidence>
<comment type="similarity">
    <text evidence="1 8">Belongs to the SOS response-associated peptidase family.</text>
</comment>
<sequence length="222" mass="24107">MCGRFDQNDISRGTLAAFGWADAAWHGAAAPTRNAAPGSRRAVLHRHGGAPRLDELYWGYRPDWAAGRVPLAYQARLEKVHGGYWCRLLEHGRALVPVNGWYEWTGAKGARQPWHIHRRDGQPFLLLALASFEAVQHHPAEAGFVLLTAEAGAGLVDLHDRRPLVLAAADAAAWLDPALSGRQAARLAAVLALGAEHFAWHPVSADLQHEVAPPPVQLGLPL</sequence>
<dbReference type="AlphaFoldDB" id="A0A1I4IYN5"/>
<reference evidence="9 10" key="1">
    <citation type="submission" date="2016-10" db="EMBL/GenBank/DDBJ databases">
        <authorList>
            <person name="de Groot N.N."/>
        </authorList>
    </citation>
    <scope>NUCLEOTIDE SEQUENCE [LARGE SCALE GENOMIC DNA]</scope>
    <source>
        <strain evidence="9 10">ATCC 43154</strain>
    </source>
</reference>